<evidence type="ECO:0008006" key="8">
    <source>
        <dbReference type="Google" id="ProtNLM"/>
    </source>
</evidence>
<dbReference type="NCBIfam" id="TIGR01643">
    <property type="entry name" value="YD_repeat_2x"/>
    <property type="match status" value="10"/>
</dbReference>
<dbReference type="AlphaFoldDB" id="A0A0F5VAK0"/>
<dbReference type="NCBIfam" id="TIGR03696">
    <property type="entry name" value="Rhs_assc_core"/>
    <property type="match status" value="1"/>
</dbReference>
<dbReference type="InterPro" id="IPR022385">
    <property type="entry name" value="Rhs_assc_core"/>
</dbReference>
<evidence type="ECO:0000313" key="6">
    <source>
        <dbReference type="EMBL" id="KKC99107.1"/>
    </source>
</evidence>
<evidence type="ECO:0000259" key="4">
    <source>
        <dbReference type="Pfam" id="PF20148"/>
    </source>
</evidence>
<name>A0A0F5VAK0_9GAMM</name>
<dbReference type="Proteomes" id="UP000033633">
    <property type="component" value="Unassembled WGS sequence"/>
</dbReference>
<dbReference type="Pfam" id="PF05593">
    <property type="entry name" value="RHS_repeat"/>
    <property type="match status" value="1"/>
</dbReference>
<dbReference type="InterPro" id="IPR056823">
    <property type="entry name" value="TEN-like_YD-shell"/>
</dbReference>
<feature type="domain" description="DUF6531" evidence="4">
    <location>
        <begin position="59"/>
        <end position="116"/>
    </location>
</feature>
<dbReference type="STRING" id="265726.KY46_14810"/>
<dbReference type="Gene3D" id="2.180.10.10">
    <property type="entry name" value="RHS repeat-associated core"/>
    <property type="match status" value="3"/>
</dbReference>
<reference evidence="6 7" key="1">
    <citation type="submission" date="2014-12" db="EMBL/GenBank/DDBJ databases">
        <title>Mercury Reductase activity and rhizosphere competence traits in the genome of root associated Photobacterium halotolerans MELD1.</title>
        <authorList>
            <person name="Mathew D.C."/>
            <person name="Huang C.-C."/>
        </authorList>
    </citation>
    <scope>NUCLEOTIDE SEQUENCE [LARGE SCALE GENOMIC DNA]</scope>
    <source>
        <strain evidence="6 7">MELD1</strain>
    </source>
</reference>
<feature type="chain" id="PRO_5002496215" description="Type IV secretion protein Rhs" evidence="3">
    <location>
        <begin position="24"/>
        <end position="1191"/>
    </location>
</feature>
<comment type="caution">
    <text evidence="6">The sequence shown here is derived from an EMBL/GenBank/DDBJ whole genome shotgun (WGS) entry which is preliminary data.</text>
</comment>
<dbReference type="InterPro" id="IPR006530">
    <property type="entry name" value="YD"/>
</dbReference>
<dbReference type="InterPro" id="IPR050708">
    <property type="entry name" value="T6SS_VgrG/RHS"/>
</dbReference>
<dbReference type="PATRIC" id="fig|265726.11.peg.1212"/>
<keyword evidence="7" id="KW-1185">Reference proteome</keyword>
<evidence type="ECO:0000313" key="7">
    <source>
        <dbReference type="Proteomes" id="UP000033633"/>
    </source>
</evidence>
<keyword evidence="1" id="KW-0677">Repeat</keyword>
<feature type="domain" description="Teneurin-like YD-shell" evidence="5">
    <location>
        <begin position="467"/>
        <end position="627"/>
    </location>
</feature>
<feature type="domain" description="Teneurin-like YD-shell" evidence="5">
    <location>
        <begin position="717"/>
        <end position="844"/>
    </location>
</feature>
<dbReference type="EMBL" id="JWYV01000013">
    <property type="protein sequence ID" value="KKC99107.1"/>
    <property type="molecule type" value="Genomic_DNA"/>
</dbReference>
<evidence type="ECO:0000256" key="2">
    <source>
        <dbReference type="SAM" id="MobiDB-lite"/>
    </source>
</evidence>
<evidence type="ECO:0000259" key="5">
    <source>
        <dbReference type="Pfam" id="PF25023"/>
    </source>
</evidence>
<dbReference type="PANTHER" id="PTHR32305">
    <property type="match status" value="1"/>
</dbReference>
<dbReference type="Pfam" id="PF25023">
    <property type="entry name" value="TEN_YD-shell"/>
    <property type="match status" value="2"/>
</dbReference>
<dbReference type="InterPro" id="IPR045351">
    <property type="entry name" value="DUF6531"/>
</dbReference>
<dbReference type="OrthoDB" id="9816400at2"/>
<evidence type="ECO:0000256" key="3">
    <source>
        <dbReference type="SAM" id="SignalP"/>
    </source>
</evidence>
<dbReference type="InterPro" id="IPR031325">
    <property type="entry name" value="RHS_repeat"/>
</dbReference>
<organism evidence="6 7">
    <name type="scientific">Photobacterium halotolerans</name>
    <dbReference type="NCBI Taxonomy" id="265726"/>
    <lineage>
        <taxon>Bacteria</taxon>
        <taxon>Pseudomonadati</taxon>
        <taxon>Pseudomonadota</taxon>
        <taxon>Gammaproteobacteria</taxon>
        <taxon>Vibrionales</taxon>
        <taxon>Vibrionaceae</taxon>
        <taxon>Photobacterium</taxon>
    </lineage>
</organism>
<feature type="region of interest" description="Disordered" evidence="2">
    <location>
        <begin position="1133"/>
        <end position="1154"/>
    </location>
</feature>
<evidence type="ECO:0000256" key="1">
    <source>
        <dbReference type="ARBA" id="ARBA00022737"/>
    </source>
</evidence>
<dbReference type="RefSeq" id="WP_046221414.1">
    <property type="nucleotide sequence ID" value="NZ_JWYV01000013.1"/>
</dbReference>
<dbReference type="Pfam" id="PF20148">
    <property type="entry name" value="DUF6531"/>
    <property type="match status" value="1"/>
</dbReference>
<feature type="signal peptide" evidence="3">
    <location>
        <begin position="1"/>
        <end position="23"/>
    </location>
</feature>
<sequence>MKIRLAAVTAFFSALLFSSPLLAYHYPWDQGHDTTLNNNPKNEPGPGESESEESSCEQGSPVYLKTGHFVWHDVDLVVGHATPLSIRRVFNSNDPKDGPFGKGWTFNCEISLFKVTDTQETADGGVETLTKFVYRVGNGRRMTFLPDGQGGYQSPDRVKATLIDGETPTLAFEQGHSVTFSSSGLVLRKTDRNNNQVQYEYDENQRLIELSNGFSQSLTLAYNASGRVQAVTDQAGRQWLYDYNADGELVAVTDPTGETRTYLYGRYQPSGDAFVYSQLKEIRDEAGIVVTSVTYNGARVKSYSEGGNTFNYDYSVDWVTKTDSTGANWRFKLSAGGQRIEDIDPLGYKTVYTRDEKGYATSVTDPMGYSQTVSRDDADRVTQQHHGYLITQYQYPEESRYPNAMVYLPANGSVETSDSGASRTISLTYDASHNLTSVTTPKGDTTHRSYHANGLLASSTDPEGNVTSFTYNNQGQLVAVVNALGQTQTLSYDGNGYLTQVTDAAGQSWRYQYDALGRKVSERDPAGLETRYTYDEAGKLTAVIAPNGATETYSYDSYGRLSVLTRYDGSKESYTYRTDNLLASSTDPMGIVTRYEYDDGKRLVTLSVGSEVVEYAYNARGQLTKISNANDTLTRAYDQWARLTSETSQGLTHQYSYTPFGEIAQWDNAGTPVSYAYDANGQIQNMTTPQGSYSFNWNANGILTRQQTPDGLVLTNQYDALNRLTSRRYNQGAFSKDWQYQYSLAGLLESITQDGENQTFAYDASHRLVQANTVTGEYQYQYDELGNRLDFGGVYSTDGKLLEDNQFSYEYDLRGNLSKKTRKDGSTIETFTYNDAERLVGYQRERVTRADAGNGETTLQSSIEVTAAYTYDPLGRRISKTVNGEQTQFDWLGNTLLRESGPQGQKDYTYGAIGYAPVTVDADGQVADVLSDHLSAPVGLIQAQNLIWQQARSPFGKAGGTAQPVTFNIGFPGQYRDAESGLNYNFYRDYDPNTGRYIQRDPIGLGGGYNLYSYAGADPLNYTDSTGLIIDTVADIGFIGYDLYRILTDNVLGDCGNLGSNLTALGADLAGLAIPGATGLGAASRVAKGADKGGLNLFKWGKESTTKADGWKDGDFMLHLPDKGSAKANWKQNSGHLREQMNKGNPIYDSYRDPKTGQQIDTGGFLNAERKLLESRGWQYNSSTGAYHPPN</sequence>
<dbReference type="PANTHER" id="PTHR32305:SF15">
    <property type="entry name" value="PROTEIN RHSA-RELATED"/>
    <property type="match status" value="1"/>
</dbReference>
<keyword evidence="3" id="KW-0732">Signal</keyword>
<accession>A0A0F5VAK0</accession>
<feature type="region of interest" description="Disordered" evidence="2">
    <location>
        <begin position="34"/>
        <end position="59"/>
    </location>
</feature>
<proteinExistence type="predicted"/>
<gene>
    <name evidence="6" type="ORF">KY46_14810</name>
</gene>
<protein>
    <recommendedName>
        <fullName evidence="8">Type IV secretion protein Rhs</fullName>
    </recommendedName>
</protein>